<feature type="non-terminal residue" evidence="3">
    <location>
        <position position="1"/>
    </location>
</feature>
<sequence length="125" mass="13948">DCVVQSLTMASAFSSSLAWLGARGALPAAPSFAKFVAVNASRLVEPSTDFILPNGAAYIPLDLNSNKQPAWLPYNISSYNPAENPFKQVISEMWADSTLRKRKLKMNKHKRRKRRKAIRNKTNQA</sequence>
<feature type="compositionally biased region" description="Basic residues" evidence="1">
    <location>
        <begin position="105"/>
        <end position="119"/>
    </location>
</feature>
<dbReference type="EMBL" id="HACM01002512">
    <property type="protein sequence ID" value="CRZ02954.1"/>
    <property type="molecule type" value="Transcribed_RNA"/>
</dbReference>
<name>A0A0H5QLE0_9EUKA</name>
<organism evidence="3">
    <name type="scientific">Spongospora subterranea</name>
    <dbReference type="NCBI Taxonomy" id="70186"/>
    <lineage>
        <taxon>Eukaryota</taxon>
        <taxon>Sar</taxon>
        <taxon>Rhizaria</taxon>
        <taxon>Endomyxa</taxon>
        <taxon>Phytomyxea</taxon>
        <taxon>Plasmodiophorida</taxon>
        <taxon>Plasmodiophoridae</taxon>
        <taxon>Spongospora</taxon>
    </lineage>
</organism>
<dbReference type="AlphaFoldDB" id="A0A0H5QLE0"/>
<proteinExistence type="predicted"/>
<evidence type="ECO:0000313" key="3">
    <source>
        <dbReference type="EMBL" id="CRZ02955.1"/>
    </source>
</evidence>
<feature type="region of interest" description="Disordered" evidence="1">
    <location>
        <begin position="105"/>
        <end position="125"/>
    </location>
</feature>
<evidence type="ECO:0000259" key="2">
    <source>
        <dbReference type="SMART" id="SM01155"/>
    </source>
</evidence>
<protein>
    <recommendedName>
        <fullName evidence="2">Ribosomal protein mS38 C-terminal domain-containing protein</fullName>
    </recommendedName>
</protein>
<dbReference type="InterPro" id="IPR013177">
    <property type="entry name" value="Ribosomal_mS38_C"/>
</dbReference>
<dbReference type="EMBL" id="HACM01002518">
    <property type="protein sequence ID" value="CRZ02960.1"/>
    <property type="molecule type" value="Transcribed_RNA"/>
</dbReference>
<evidence type="ECO:0000256" key="1">
    <source>
        <dbReference type="SAM" id="MobiDB-lite"/>
    </source>
</evidence>
<accession>A0A0H5QLE0</accession>
<dbReference type="Pfam" id="PF08213">
    <property type="entry name" value="COX24_C"/>
    <property type="match status" value="1"/>
</dbReference>
<feature type="domain" description="Ribosomal protein mS38 C-terminal" evidence="2">
    <location>
        <begin position="94"/>
        <end position="124"/>
    </location>
</feature>
<dbReference type="EMBL" id="HACM01002515">
    <property type="protein sequence ID" value="CRZ02957.1"/>
    <property type="molecule type" value="Transcribed_RNA"/>
</dbReference>
<dbReference type="SMART" id="SM01155">
    <property type="entry name" value="DUF1713"/>
    <property type="match status" value="1"/>
</dbReference>
<dbReference type="EMBL" id="HACM01002513">
    <property type="protein sequence ID" value="CRZ02955.1"/>
    <property type="molecule type" value="Transcribed_RNA"/>
</dbReference>
<reference evidence="3" key="1">
    <citation type="submission" date="2015-04" db="EMBL/GenBank/DDBJ databases">
        <title>The genome sequence of the plant pathogenic Rhizarian Plasmodiophora brassicae reveals insights in its biotrophic life cycle and the origin of chitin synthesis.</title>
        <authorList>
            <person name="Schwelm A."/>
            <person name="Fogelqvist J."/>
            <person name="Knaust A."/>
            <person name="Julke S."/>
            <person name="Lilja T."/>
            <person name="Dhandapani V."/>
            <person name="Bonilla-Rosso G."/>
            <person name="Karlsson M."/>
            <person name="Shevchenko A."/>
            <person name="Choi S.R."/>
            <person name="Kim H.G."/>
            <person name="Park J.Y."/>
            <person name="Lim Y.P."/>
            <person name="Ludwig-Muller J."/>
            <person name="Dixelius C."/>
        </authorList>
    </citation>
    <scope>NUCLEOTIDE SEQUENCE</scope>
    <source>
        <tissue evidence="3">Potato root galls</tissue>
    </source>
</reference>